<dbReference type="EMBL" id="CP009574">
    <property type="protein sequence ID" value="AIT09241.1"/>
    <property type="molecule type" value="Genomic_DNA"/>
</dbReference>
<dbReference type="AlphaFoldDB" id="A0A097ENU8"/>
<dbReference type="KEGG" id="frf:LO80_04125"/>
<protein>
    <submittedName>
        <fullName evidence="2">Uncharacterized protein</fullName>
    </submittedName>
</protein>
<proteinExistence type="predicted"/>
<keyword evidence="3" id="KW-1185">Reference proteome</keyword>
<reference evidence="2 3" key="1">
    <citation type="submission" date="2014-10" db="EMBL/GenBank/DDBJ databases">
        <title>Whole genome sequence of Francisella endociliophora strain FSC1006, isolated from a laboratory culture of the marine ciliate Euplotes raikovi.</title>
        <authorList>
            <person name="Granberg M."/>
            <person name="Backman S."/>
            <person name="Lundmark E."/>
            <person name="Nilsson E."/>
            <person name="Karlsson E."/>
            <person name="Thelaus J."/>
            <person name="Ohrman C."/>
            <person name="Larkeryd A."/>
            <person name="Stenberg P."/>
        </authorList>
    </citation>
    <scope>NUCLEOTIDE SEQUENCE [LARGE SCALE GENOMIC DNA]</scope>
    <source>
        <strain evidence="2 3">FSC1006</strain>
    </source>
</reference>
<evidence type="ECO:0000313" key="2">
    <source>
        <dbReference type="EMBL" id="AIT09241.1"/>
    </source>
</evidence>
<keyword evidence="1" id="KW-0732">Signal</keyword>
<accession>A0A097ENU8</accession>
<dbReference type="HOGENOM" id="CLU_1600300_0_0_6"/>
<name>A0A097ENU8_9GAMM</name>
<dbReference type="Proteomes" id="UP000029672">
    <property type="component" value="Chromosome"/>
</dbReference>
<organism evidence="2 3">
    <name type="scientific">Candidatus Francisella endociliophora</name>
    <dbReference type="NCBI Taxonomy" id="653937"/>
    <lineage>
        <taxon>Bacteria</taxon>
        <taxon>Pseudomonadati</taxon>
        <taxon>Pseudomonadota</taxon>
        <taxon>Gammaproteobacteria</taxon>
        <taxon>Thiotrichales</taxon>
        <taxon>Francisellaceae</taxon>
        <taxon>Francisella</taxon>
    </lineage>
</organism>
<dbReference type="RefSeq" id="WP_040008830.1">
    <property type="nucleotide sequence ID" value="NZ_CP009574.1"/>
</dbReference>
<gene>
    <name evidence="2" type="ORF">LO80_04125</name>
</gene>
<feature type="chain" id="PRO_5001930039" evidence="1">
    <location>
        <begin position="19"/>
        <end position="166"/>
    </location>
</feature>
<feature type="signal peptide" evidence="1">
    <location>
        <begin position="1"/>
        <end position="18"/>
    </location>
</feature>
<evidence type="ECO:0000256" key="1">
    <source>
        <dbReference type="SAM" id="SignalP"/>
    </source>
</evidence>
<evidence type="ECO:0000313" key="3">
    <source>
        <dbReference type="Proteomes" id="UP000029672"/>
    </source>
</evidence>
<sequence length="166" mass="18750">MKIIISIISMIIVVSSFAANNCVVNDNCPEDQLKSISSTNDHSNRIIIHSQTEYPLQNNTLTYNSNCVEADTSTFKYDYDDIYKIYNFKLKKNECGMFVSEPYLVSFKFSDNTGYSGISIDLDSGKYRIASNHLDSHIVDGQLGKTKTDFSAESRDGKTYVKHIVK</sequence>